<dbReference type="EMBL" id="CP045121">
    <property type="protein sequence ID" value="QIN80487.1"/>
    <property type="molecule type" value="Genomic_DNA"/>
</dbReference>
<dbReference type="KEGG" id="rmar:GBA65_20410"/>
<dbReference type="InterPro" id="IPR036410">
    <property type="entry name" value="HSP_DnaJ_Cys-rich_dom_sf"/>
</dbReference>
<feature type="compositionally biased region" description="Basic and acidic residues" evidence="1">
    <location>
        <begin position="1"/>
        <end position="15"/>
    </location>
</feature>
<dbReference type="SUPFAM" id="SSF57938">
    <property type="entry name" value="DnaJ/Hsp40 cysteine-rich domain"/>
    <property type="match status" value="1"/>
</dbReference>
<evidence type="ECO:0000313" key="2">
    <source>
        <dbReference type="EMBL" id="QIN80487.1"/>
    </source>
</evidence>
<proteinExistence type="predicted"/>
<dbReference type="Gene3D" id="6.20.20.10">
    <property type="match status" value="1"/>
</dbReference>
<organism evidence="2 3">
    <name type="scientific">Rubrobacter marinus</name>
    <dbReference type="NCBI Taxonomy" id="2653852"/>
    <lineage>
        <taxon>Bacteria</taxon>
        <taxon>Bacillati</taxon>
        <taxon>Actinomycetota</taxon>
        <taxon>Rubrobacteria</taxon>
        <taxon>Rubrobacterales</taxon>
        <taxon>Rubrobacteraceae</taxon>
        <taxon>Rubrobacter</taxon>
    </lineage>
</organism>
<dbReference type="RefSeq" id="WP_166398153.1">
    <property type="nucleotide sequence ID" value="NZ_CP045121.1"/>
</dbReference>
<gene>
    <name evidence="2" type="ORF">GBA65_20410</name>
</gene>
<evidence type="ECO:0008006" key="4">
    <source>
        <dbReference type="Google" id="ProtNLM"/>
    </source>
</evidence>
<name>A0A6G8Q2E4_9ACTN</name>
<accession>A0A6G8Q2E4</accession>
<reference evidence="2 3" key="1">
    <citation type="submission" date="2019-10" db="EMBL/GenBank/DDBJ databases">
        <title>Rubrobacter sp nov SCSIO 52915 isolated from a deep-sea sediment in the South China Sea.</title>
        <authorList>
            <person name="Chen R.W."/>
        </authorList>
    </citation>
    <scope>NUCLEOTIDE SEQUENCE [LARGE SCALE GENOMIC DNA]</scope>
    <source>
        <strain evidence="2 3">SCSIO 52915</strain>
    </source>
</reference>
<evidence type="ECO:0000313" key="3">
    <source>
        <dbReference type="Proteomes" id="UP000502706"/>
    </source>
</evidence>
<dbReference type="Proteomes" id="UP000502706">
    <property type="component" value="Chromosome"/>
</dbReference>
<feature type="region of interest" description="Disordered" evidence="1">
    <location>
        <begin position="1"/>
        <end position="54"/>
    </location>
</feature>
<protein>
    <recommendedName>
        <fullName evidence="4">Chaperone protein DnaJ</fullName>
    </recommendedName>
</protein>
<sequence>MSEERQQGEERREAQEPGGETPASAGQDNKNVCPECGGSGKVDPETTCPNCGGTGKVEAVGY</sequence>
<keyword evidence="3" id="KW-1185">Reference proteome</keyword>
<evidence type="ECO:0000256" key="1">
    <source>
        <dbReference type="SAM" id="MobiDB-lite"/>
    </source>
</evidence>
<dbReference type="AlphaFoldDB" id="A0A6G8Q2E4"/>